<name>A0ABQ7X6S5_BRANA</name>
<evidence type="ECO:0000313" key="2">
    <source>
        <dbReference type="Proteomes" id="UP000824890"/>
    </source>
</evidence>
<dbReference type="PANTHER" id="PTHR45763">
    <property type="entry name" value="HYDROLASE, ALPHA/BETA FOLD FAMILY PROTEIN, EXPRESSED-RELATED"/>
    <property type="match status" value="1"/>
</dbReference>
<keyword evidence="2" id="KW-1185">Reference proteome</keyword>
<evidence type="ECO:0000313" key="1">
    <source>
        <dbReference type="EMBL" id="KAH0851632.1"/>
    </source>
</evidence>
<proteinExistence type="predicted"/>
<organism evidence="1 2">
    <name type="scientific">Brassica napus</name>
    <name type="common">Rape</name>
    <dbReference type="NCBI Taxonomy" id="3708"/>
    <lineage>
        <taxon>Eukaryota</taxon>
        <taxon>Viridiplantae</taxon>
        <taxon>Streptophyta</taxon>
        <taxon>Embryophyta</taxon>
        <taxon>Tracheophyta</taxon>
        <taxon>Spermatophyta</taxon>
        <taxon>Magnoliopsida</taxon>
        <taxon>eudicotyledons</taxon>
        <taxon>Gunneridae</taxon>
        <taxon>Pentapetalae</taxon>
        <taxon>rosids</taxon>
        <taxon>malvids</taxon>
        <taxon>Brassicales</taxon>
        <taxon>Brassicaceae</taxon>
        <taxon>Brassiceae</taxon>
        <taxon>Brassica</taxon>
    </lineage>
</organism>
<evidence type="ECO:0008006" key="3">
    <source>
        <dbReference type="Google" id="ProtNLM"/>
    </source>
</evidence>
<reference evidence="1 2" key="1">
    <citation type="submission" date="2021-05" db="EMBL/GenBank/DDBJ databases">
        <title>Genome Assembly of Synthetic Allotetraploid Brassica napus Reveals Homoeologous Exchanges between Subgenomes.</title>
        <authorList>
            <person name="Davis J.T."/>
        </authorList>
    </citation>
    <scope>NUCLEOTIDE SEQUENCE [LARGE SCALE GENOMIC DNA]</scope>
    <source>
        <strain evidence="2">cv. Da-Ae</strain>
        <tissue evidence="1">Seedling</tissue>
    </source>
</reference>
<protein>
    <recommendedName>
        <fullName evidence="3">Xaa-Pro dipeptidyl-peptidase-like domain-containing protein</fullName>
    </recommendedName>
</protein>
<gene>
    <name evidence="1" type="ORF">HID58_094611</name>
</gene>
<accession>A0ABQ7X6S5</accession>
<dbReference type="Proteomes" id="UP000824890">
    <property type="component" value="Unassembled WGS sequence"/>
</dbReference>
<sequence>MMNRGNSNQRMTWIKQIHISFLLQWVNQTTKKRPNLLKLKVNLRLLQDPTTSFTFQLLFSLPLFSLCFSLSGQWLLDRQIPPAPAPQQSDKGVLYKLLVVFSVCIATSTYQALQPPPPKLCGSPGGPSVTAPRIKLRDGRLGLQGARCSQRSSCPHDNAFAALLSPDIKEGLGVYMVSFDRPGYGESDADQTVLPKAWLWT</sequence>
<comment type="caution">
    <text evidence="1">The sequence shown here is derived from an EMBL/GenBank/DDBJ whole genome shotgun (WGS) entry which is preliminary data.</text>
</comment>
<dbReference type="PANTHER" id="PTHR45763:SF19">
    <property type="entry name" value="ALPHA_BETA-HYDROLASES SUPERFAMILY PROTEIN"/>
    <property type="match status" value="1"/>
</dbReference>
<dbReference type="EMBL" id="JAGKQM010001618">
    <property type="protein sequence ID" value="KAH0851632.1"/>
    <property type="molecule type" value="Genomic_DNA"/>
</dbReference>